<sequence length="171" mass="18344">MSSLNVPGRSNSIKRTPSDLSRELAERELPEPEFLRSHENRDAQDRKLEEVGGRLAKMDGDEPEALVMTHRRRQSEKAQEAMAQTLSSLELGMPERIARANARADGASTPIPPVQSEGTVSVPTTPAVELDEPPAVATASGSAAQAGAEQVVTPWDVQGAVVEGVQVRQQS</sequence>
<proteinExistence type="predicted"/>
<comment type="caution">
    <text evidence="2">The sequence shown here is derived from an EMBL/GenBank/DDBJ whole genome shotgun (WGS) entry which is preliminary data.</text>
</comment>
<evidence type="ECO:0000313" key="2">
    <source>
        <dbReference type="EMBL" id="TNY21167.1"/>
    </source>
</evidence>
<gene>
    <name evidence="2" type="ORF">DMC30DRAFT_351115</name>
</gene>
<dbReference type="OrthoDB" id="2523534at2759"/>
<protein>
    <submittedName>
        <fullName evidence="2">Proline-rich-protein</fullName>
    </submittedName>
</protein>
<feature type="compositionally biased region" description="Basic and acidic residues" evidence="1">
    <location>
        <begin position="16"/>
        <end position="60"/>
    </location>
</feature>
<dbReference type="Proteomes" id="UP000311382">
    <property type="component" value="Unassembled WGS sequence"/>
</dbReference>
<keyword evidence="3" id="KW-1185">Reference proteome</keyword>
<accession>A0A5C5FW50</accession>
<dbReference type="AlphaFoldDB" id="A0A5C5FW50"/>
<feature type="compositionally biased region" description="Polar residues" evidence="1">
    <location>
        <begin position="1"/>
        <end position="15"/>
    </location>
</feature>
<feature type="region of interest" description="Disordered" evidence="1">
    <location>
        <begin position="1"/>
        <end position="127"/>
    </location>
</feature>
<organism evidence="2 3">
    <name type="scientific">Rhodotorula diobovata</name>
    <dbReference type="NCBI Taxonomy" id="5288"/>
    <lineage>
        <taxon>Eukaryota</taxon>
        <taxon>Fungi</taxon>
        <taxon>Dikarya</taxon>
        <taxon>Basidiomycota</taxon>
        <taxon>Pucciniomycotina</taxon>
        <taxon>Microbotryomycetes</taxon>
        <taxon>Sporidiobolales</taxon>
        <taxon>Sporidiobolaceae</taxon>
        <taxon>Rhodotorula</taxon>
    </lineage>
</organism>
<reference evidence="2 3" key="1">
    <citation type="submission" date="2019-03" db="EMBL/GenBank/DDBJ databases">
        <title>Rhodosporidium diobovatum UCD-FST 08-225 genome sequencing, assembly, and annotation.</title>
        <authorList>
            <person name="Fakankun I.U."/>
            <person name="Fristensky B."/>
            <person name="Levin D.B."/>
        </authorList>
    </citation>
    <scope>NUCLEOTIDE SEQUENCE [LARGE SCALE GENOMIC DNA]</scope>
    <source>
        <strain evidence="2 3">UCD-FST 08-225</strain>
    </source>
</reference>
<dbReference type="STRING" id="5288.A0A5C5FW50"/>
<evidence type="ECO:0000256" key="1">
    <source>
        <dbReference type="SAM" id="MobiDB-lite"/>
    </source>
</evidence>
<dbReference type="EMBL" id="SOZI01000049">
    <property type="protein sequence ID" value="TNY21167.1"/>
    <property type="molecule type" value="Genomic_DNA"/>
</dbReference>
<name>A0A5C5FW50_9BASI</name>
<evidence type="ECO:0000313" key="3">
    <source>
        <dbReference type="Proteomes" id="UP000311382"/>
    </source>
</evidence>